<dbReference type="OrthoDB" id="7456916at2"/>
<protein>
    <submittedName>
        <fullName evidence="9">Ribosomal subunit interface protein</fullName>
    </submittedName>
</protein>
<dbReference type="Gene3D" id="2.102.10.10">
    <property type="entry name" value="Rieske [2Fe-2S] iron-sulphur domain"/>
    <property type="match status" value="1"/>
</dbReference>
<dbReference type="InterPro" id="IPR015879">
    <property type="entry name" value="Ring_hydroxy_dOase_asu_C_dom"/>
</dbReference>
<dbReference type="PROSITE" id="PS00570">
    <property type="entry name" value="RING_HYDROXYL_ALPHA"/>
    <property type="match status" value="1"/>
</dbReference>
<evidence type="ECO:0000313" key="10">
    <source>
        <dbReference type="Proteomes" id="UP000321058"/>
    </source>
</evidence>
<evidence type="ECO:0000256" key="6">
    <source>
        <dbReference type="ARBA" id="ARBA00023014"/>
    </source>
</evidence>
<evidence type="ECO:0000256" key="1">
    <source>
        <dbReference type="ARBA" id="ARBA00001962"/>
    </source>
</evidence>
<dbReference type="GO" id="GO:0016491">
    <property type="term" value="F:oxidoreductase activity"/>
    <property type="evidence" value="ECO:0007669"/>
    <property type="project" value="UniProtKB-KW"/>
</dbReference>
<keyword evidence="6" id="KW-0411">Iron-sulfur</keyword>
<keyword evidence="5" id="KW-0408">Iron</keyword>
<dbReference type="InterPro" id="IPR001663">
    <property type="entry name" value="Rng_hydr_dOase-A"/>
</dbReference>
<dbReference type="CDD" id="cd08887">
    <property type="entry name" value="RHO_alpha_C_3"/>
    <property type="match status" value="1"/>
</dbReference>
<keyword evidence="7" id="KW-0520">NAD</keyword>
<dbReference type="InterPro" id="IPR036922">
    <property type="entry name" value="Rieske_2Fe-2S_sf"/>
</dbReference>
<dbReference type="PROSITE" id="PS51296">
    <property type="entry name" value="RIESKE"/>
    <property type="match status" value="1"/>
</dbReference>
<dbReference type="Proteomes" id="UP000321058">
    <property type="component" value="Unassembled WGS sequence"/>
</dbReference>
<evidence type="ECO:0000256" key="2">
    <source>
        <dbReference type="ARBA" id="ARBA00022714"/>
    </source>
</evidence>
<evidence type="ECO:0000256" key="5">
    <source>
        <dbReference type="ARBA" id="ARBA00023004"/>
    </source>
</evidence>
<evidence type="ECO:0000256" key="7">
    <source>
        <dbReference type="ARBA" id="ARBA00023027"/>
    </source>
</evidence>
<evidence type="ECO:0000256" key="3">
    <source>
        <dbReference type="ARBA" id="ARBA00022723"/>
    </source>
</evidence>
<dbReference type="InterPro" id="IPR015881">
    <property type="entry name" value="ARHD_Rieske_2Fe_2S"/>
</dbReference>
<keyword evidence="4" id="KW-0560">Oxidoreductase</keyword>
<dbReference type="GO" id="GO:0005506">
    <property type="term" value="F:iron ion binding"/>
    <property type="evidence" value="ECO:0007669"/>
    <property type="project" value="InterPro"/>
</dbReference>
<sequence>MNRQEELAVGRRLLGHIDGRTTDLAEAMFRNRVSAYSCRERAALERDRLFRERPVFMGLSTRLPRSGDYLTEDVAGMPVLMTRGADGEVRAFANICRHRGAPVAHGCGNARAFVCPYHGWTYDGAGKLLGTTDKVGFAGIDLSSHGLVRLPVAERHGLMFVRPKPIGAGESGAIDIDADLGALVPDLAALKLDTYPIFSADRVAPRINWKFAIDTFLEGYHIPHLHRKTIAPYFIGNVGTFDGAGLHGRMCVARTSIDTVRPVAEGERNYRPHVISIYQLFPNTILIWQVDHIEIWRAFPDRDDASRCDVEMTIYKPQDSDRPDAYWEKNRDIAIRTVMEEDFPLGERMQIGFESGATEEVIYGRNEPSLVHFHTSIRNALGVAA</sequence>
<comment type="caution">
    <text evidence="9">The sequence shown here is derived from an EMBL/GenBank/DDBJ whole genome shotgun (WGS) entry which is preliminary data.</text>
</comment>
<dbReference type="PANTHER" id="PTHR43756:SF5">
    <property type="entry name" value="CHOLINE MONOOXYGENASE, CHLOROPLASTIC"/>
    <property type="match status" value="1"/>
</dbReference>
<dbReference type="PANTHER" id="PTHR43756">
    <property type="entry name" value="CHOLINE MONOOXYGENASE, CHLOROPLASTIC"/>
    <property type="match status" value="1"/>
</dbReference>
<evidence type="ECO:0000256" key="4">
    <source>
        <dbReference type="ARBA" id="ARBA00023002"/>
    </source>
</evidence>
<keyword evidence="10" id="KW-1185">Reference proteome</keyword>
<proteinExistence type="predicted"/>
<name>A0A512N1P6_9HYPH</name>
<organism evidence="9 10">
    <name type="scientific">Reyranella soli</name>
    <dbReference type="NCBI Taxonomy" id="1230389"/>
    <lineage>
        <taxon>Bacteria</taxon>
        <taxon>Pseudomonadati</taxon>
        <taxon>Pseudomonadota</taxon>
        <taxon>Alphaproteobacteria</taxon>
        <taxon>Hyphomicrobiales</taxon>
        <taxon>Reyranellaceae</taxon>
        <taxon>Reyranella</taxon>
    </lineage>
</organism>
<keyword evidence="2" id="KW-0001">2Fe-2S</keyword>
<reference evidence="9 10" key="1">
    <citation type="submission" date="2019-07" db="EMBL/GenBank/DDBJ databases">
        <title>Whole genome shotgun sequence of Reyranella soli NBRC 108950.</title>
        <authorList>
            <person name="Hosoyama A."/>
            <person name="Uohara A."/>
            <person name="Ohji S."/>
            <person name="Ichikawa N."/>
        </authorList>
    </citation>
    <scope>NUCLEOTIDE SEQUENCE [LARGE SCALE GENOMIC DNA]</scope>
    <source>
        <strain evidence="9 10">NBRC 108950</strain>
    </source>
</reference>
<accession>A0A512N1P6</accession>
<dbReference type="Pfam" id="PF00355">
    <property type="entry name" value="Rieske"/>
    <property type="match status" value="1"/>
</dbReference>
<evidence type="ECO:0000259" key="8">
    <source>
        <dbReference type="PROSITE" id="PS51296"/>
    </source>
</evidence>
<dbReference type="RefSeq" id="WP_147145008.1">
    <property type="nucleotide sequence ID" value="NZ_BKAJ01000003.1"/>
</dbReference>
<feature type="domain" description="Rieske" evidence="8">
    <location>
        <begin position="55"/>
        <end position="161"/>
    </location>
</feature>
<dbReference type="GO" id="GO:0051537">
    <property type="term" value="F:2 iron, 2 sulfur cluster binding"/>
    <property type="evidence" value="ECO:0007669"/>
    <property type="project" value="UniProtKB-KW"/>
</dbReference>
<dbReference type="Pfam" id="PF00848">
    <property type="entry name" value="Ring_hydroxyl_A"/>
    <property type="match status" value="1"/>
</dbReference>
<dbReference type="InterPro" id="IPR017941">
    <property type="entry name" value="Rieske_2Fe-2S"/>
</dbReference>
<dbReference type="SUPFAM" id="SSF55961">
    <property type="entry name" value="Bet v1-like"/>
    <property type="match status" value="1"/>
</dbReference>
<evidence type="ECO:0000313" key="9">
    <source>
        <dbReference type="EMBL" id="GEP52900.1"/>
    </source>
</evidence>
<dbReference type="EMBL" id="BKAJ01000003">
    <property type="protein sequence ID" value="GEP52900.1"/>
    <property type="molecule type" value="Genomic_DNA"/>
</dbReference>
<dbReference type="Gene3D" id="3.90.380.10">
    <property type="entry name" value="Naphthalene 1,2-dioxygenase Alpha Subunit, Chain A, domain 1"/>
    <property type="match status" value="1"/>
</dbReference>
<dbReference type="CDD" id="cd03469">
    <property type="entry name" value="Rieske_RO_Alpha_N"/>
    <property type="match status" value="1"/>
</dbReference>
<gene>
    <name evidence="9" type="ORF">RSO01_00660</name>
</gene>
<comment type="cofactor">
    <cofactor evidence="1">
        <name>Fe cation</name>
        <dbReference type="ChEBI" id="CHEBI:24875"/>
    </cofactor>
</comment>
<dbReference type="PRINTS" id="PR00090">
    <property type="entry name" value="RNGDIOXGNASE"/>
</dbReference>
<dbReference type="AlphaFoldDB" id="A0A512N1P6"/>
<keyword evidence="3" id="KW-0479">Metal-binding</keyword>
<dbReference type="SUPFAM" id="SSF50022">
    <property type="entry name" value="ISP domain"/>
    <property type="match status" value="1"/>
</dbReference>